<dbReference type="InterPro" id="IPR016454">
    <property type="entry name" value="Cysteine_dSase"/>
</dbReference>
<evidence type="ECO:0000313" key="10">
    <source>
        <dbReference type="Proteomes" id="UP000565468"/>
    </source>
</evidence>
<dbReference type="PANTHER" id="PTHR11601">
    <property type="entry name" value="CYSTEINE DESULFURYLASE FAMILY MEMBER"/>
    <property type="match status" value="1"/>
</dbReference>
<dbReference type="Gene3D" id="3.40.640.10">
    <property type="entry name" value="Type I PLP-dependent aspartate aminotransferase-like (Major domain)"/>
    <property type="match status" value="1"/>
</dbReference>
<dbReference type="Gene3D" id="1.10.260.50">
    <property type="match status" value="1"/>
</dbReference>
<dbReference type="InterPro" id="IPR020578">
    <property type="entry name" value="Aminotrans_V_PyrdxlP_BS"/>
</dbReference>
<evidence type="ECO:0000256" key="5">
    <source>
        <dbReference type="ARBA" id="ARBA00023004"/>
    </source>
</evidence>
<reference evidence="9 10" key="1">
    <citation type="submission" date="2020-04" db="EMBL/GenBank/DDBJ databases">
        <title>Paenibacillus algicola sp. nov., a novel marine bacterium producing alginate lyase.</title>
        <authorList>
            <person name="Huang H."/>
        </authorList>
    </citation>
    <scope>NUCLEOTIDE SEQUENCE [LARGE SCALE GENOMIC DNA]</scope>
    <source>
        <strain evidence="9 10">L7-75</strain>
    </source>
</reference>
<evidence type="ECO:0000259" key="8">
    <source>
        <dbReference type="Pfam" id="PF00266"/>
    </source>
</evidence>
<dbReference type="PROSITE" id="PS00595">
    <property type="entry name" value="AA_TRANSFER_CLASS_5"/>
    <property type="match status" value="1"/>
</dbReference>
<organism evidence="9 10">
    <name type="scientific">Paenibacillus lemnae</name>
    <dbReference type="NCBI Taxonomy" id="1330551"/>
    <lineage>
        <taxon>Bacteria</taxon>
        <taxon>Bacillati</taxon>
        <taxon>Bacillota</taxon>
        <taxon>Bacilli</taxon>
        <taxon>Bacillales</taxon>
        <taxon>Paenibacillaceae</taxon>
        <taxon>Paenibacillus</taxon>
    </lineage>
</organism>
<dbReference type="GO" id="GO:0031071">
    <property type="term" value="F:cysteine desulfurase activity"/>
    <property type="evidence" value="ECO:0007669"/>
    <property type="project" value="UniProtKB-ARBA"/>
</dbReference>
<evidence type="ECO:0000256" key="1">
    <source>
        <dbReference type="ARBA" id="ARBA00001933"/>
    </source>
</evidence>
<keyword evidence="6" id="KW-0411">Iron-sulfur</keyword>
<dbReference type="SUPFAM" id="SSF53383">
    <property type="entry name" value="PLP-dependent transferases"/>
    <property type="match status" value="1"/>
</dbReference>
<name>A0A848M1K6_PAELE</name>
<dbReference type="Proteomes" id="UP000565468">
    <property type="component" value="Unassembled WGS sequence"/>
</dbReference>
<evidence type="ECO:0000256" key="7">
    <source>
        <dbReference type="RuleBase" id="RU004504"/>
    </source>
</evidence>
<dbReference type="RefSeq" id="WP_169503500.1">
    <property type="nucleotide sequence ID" value="NZ_JABBPN010000002.1"/>
</dbReference>
<evidence type="ECO:0000256" key="6">
    <source>
        <dbReference type="ARBA" id="ARBA00023014"/>
    </source>
</evidence>
<dbReference type="GO" id="GO:0051536">
    <property type="term" value="F:iron-sulfur cluster binding"/>
    <property type="evidence" value="ECO:0007669"/>
    <property type="project" value="UniProtKB-KW"/>
</dbReference>
<evidence type="ECO:0000256" key="3">
    <source>
        <dbReference type="ARBA" id="ARBA00022723"/>
    </source>
</evidence>
<protein>
    <submittedName>
        <fullName evidence="9">Cysteine desulfurase</fullName>
    </submittedName>
</protein>
<dbReference type="GO" id="GO:0046872">
    <property type="term" value="F:metal ion binding"/>
    <property type="evidence" value="ECO:0007669"/>
    <property type="project" value="UniProtKB-KW"/>
</dbReference>
<dbReference type="InterPro" id="IPR015424">
    <property type="entry name" value="PyrdxlP-dep_Trfase"/>
</dbReference>
<evidence type="ECO:0000256" key="4">
    <source>
        <dbReference type="ARBA" id="ARBA00022898"/>
    </source>
</evidence>
<dbReference type="EMBL" id="JABBPN010000002">
    <property type="protein sequence ID" value="NMO94808.1"/>
    <property type="molecule type" value="Genomic_DNA"/>
</dbReference>
<comment type="caution">
    <text evidence="9">The sequence shown here is derived from an EMBL/GenBank/DDBJ whole genome shotgun (WGS) entry which is preliminary data.</text>
</comment>
<evidence type="ECO:0000256" key="2">
    <source>
        <dbReference type="ARBA" id="ARBA00006490"/>
    </source>
</evidence>
<dbReference type="PANTHER" id="PTHR11601:SF50">
    <property type="entry name" value="CYSTEINE DESULFURASE ISCS 2-RELATED"/>
    <property type="match status" value="1"/>
</dbReference>
<dbReference type="FunFam" id="3.40.640.10:FF:000084">
    <property type="entry name" value="IscS-like cysteine desulfurase"/>
    <property type="match status" value="1"/>
</dbReference>
<keyword evidence="3" id="KW-0479">Metal-binding</keyword>
<comment type="cofactor">
    <cofactor evidence="1 7">
        <name>pyridoxal 5'-phosphate</name>
        <dbReference type="ChEBI" id="CHEBI:597326"/>
    </cofactor>
</comment>
<evidence type="ECO:0000313" key="9">
    <source>
        <dbReference type="EMBL" id="NMO94808.1"/>
    </source>
</evidence>
<dbReference type="InterPro" id="IPR015422">
    <property type="entry name" value="PyrdxlP-dep_Trfase_small"/>
</dbReference>
<proteinExistence type="inferred from homology"/>
<keyword evidence="4" id="KW-0663">Pyridoxal phosphate</keyword>
<gene>
    <name evidence="9" type="ORF">HII30_03265</name>
</gene>
<dbReference type="Pfam" id="PF00266">
    <property type="entry name" value="Aminotran_5"/>
    <property type="match status" value="1"/>
</dbReference>
<dbReference type="AlphaFoldDB" id="A0A848M1K6"/>
<feature type="domain" description="Aminotransferase class V" evidence="8">
    <location>
        <begin position="3"/>
        <end position="363"/>
    </location>
</feature>
<comment type="similarity">
    <text evidence="2">Belongs to the class-V pyridoxal-phosphate-dependent aminotransferase family. NifS/IscS subfamily.</text>
</comment>
<dbReference type="PIRSF" id="PIRSF005572">
    <property type="entry name" value="NifS"/>
    <property type="match status" value="1"/>
</dbReference>
<keyword evidence="10" id="KW-1185">Reference proteome</keyword>
<dbReference type="InterPro" id="IPR015421">
    <property type="entry name" value="PyrdxlP-dep_Trfase_major"/>
</dbReference>
<accession>A0A848M1K6</accession>
<sequence length="383" mass="41816">MLYFDHAATTPPYPEVIQSMSEIMAQHYGNPSALHSAGEEAAKLLKRAREVCAGALSVSPKEIVFTSGATEGNNLAIKGTAMQYRSRGKHLVTTVTEHPSVYESFRQMEALGWEVTWIPVGPDGVVNAEQLAEQVRSDTVMVSVMHVNNETGAVQPLEKIGSLIKEKNHRVLFHVDGVQGFGKLPVELDNWKTDLYTLSSHKFKGPKGAGILYIRQGVTLFPLITGGSQENGHRGGTENVAAAAASAKAMRLASAAQADFYHKMNGLRNILFEKIAKMPEVMLNSTDSGAPHIVHFSYPGLKPEVLVHLMEQQGFLISTKSACSSKSSEPSRVLLKMGRDKDAASSGIRISLGWEHTENDVIQLCRALEQSADKLRSITARRR</sequence>
<dbReference type="InterPro" id="IPR000192">
    <property type="entry name" value="Aminotrans_V_dom"/>
</dbReference>
<dbReference type="Gene3D" id="3.90.1150.10">
    <property type="entry name" value="Aspartate Aminotransferase, domain 1"/>
    <property type="match status" value="1"/>
</dbReference>
<keyword evidence="5" id="KW-0408">Iron</keyword>